<dbReference type="Gene3D" id="1.10.1200.10">
    <property type="entry name" value="ACP-like"/>
    <property type="match status" value="1"/>
</dbReference>
<evidence type="ECO:0000313" key="4">
    <source>
        <dbReference type="EMBL" id="GGJ14801.1"/>
    </source>
</evidence>
<comment type="caution">
    <text evidence="4">The sequence shown here is derived from an EMBL/GenBank/DDBJ whole genome shotgun (WGS) entry which is preliminary data.</text>
</comment>
<dbReference type="PROSITE" id="PS50075">
    <property type="entry name" value="CARRIER"/>
    <property type="match status" value="1"/>
</dbReference>
<proteinExistence type="predicted"/>
<keyword evidence="5" id="KW-1185">Reference proteome</keyword>
<evidence type="ECO:0000313" key="5">
    <source>
        <dbReference type="Proteomes" id="UP000625682"/>
    </source>
</evidence>
<dbReference type="EMBL" id="BMMU01000002">
    <property type="protein sequence ID" value="GGJ14801.1"/>
    <property type="molecule type" value="Genomic_DNA"/>
</dbReference>
<dbReference type="RefSeq" id="WP_189145899.1">
    <property type="nucleotide sequence ID" value="NZ_BAABER010000006.1"/>
</dbReference>
<feature type="domain" description="Carrier" evidence="3">
    <location>
        <begin position="3"/>
        <end position="81"/>
    </location>
</feature>
<organism evidence="4 5">
    <name type="scientific">Streptomyces lacrimifluminis</name>
    <dbReference type="NCBI Taxonomy" id="1500077"/>
    <lineage>
        <taxon>Bacteria</taxon>
        <taxon>Bacillati</taxon>
        <taxon>Actinomycetota</taxon>
        <taxon>Actinomycetes</taxon>
        <taxon>Kitasatosporales</taxon>
        <taxon>Streptomycetaceae</taxon>
        <taxon>Streptomyces</taxon>
    </lineage>
</organism>
<keyword evidence="2" id="KW-0597">Phosphoprotein</keyword>
<evidence type="ECO:0000259" key="3">
    <source>
        <dbReference type="PROSITE" id="PS50075"/>
    </source>
</evidence>
<dbReference type="Proteomes" id="UP000625682">
    <property type="component" value="Unassembled WGS sequence"/>
</dbReference>
<dbReference type="InterPro" id="IPR036736">
    <property type="entry name" value="ACP-like_sf"/>
</dbReference>
<evidence type="ECO:0000256" key="2">
    <source>
        <dbReference type="ARBA" id="ARBA00022553"/>
    </source>
</evidence>
<dbReference type="SUPFAM" id="SSF47336">
    <property type="entry name" value="ACP-like"/>
    <property type="match status" value="1"/>
</dbReference>
<sequence>MAGFTLTEFRKIVEACYEGADAEALDGSALNTDFSDLGYDSIVMYEIAMRIQDDFPVTIPDERLDDLRTPAAMIAFVDAQVKVA</sequence>
<dbReference type="GO" id="GO:0017000">
    <property type="term" value="P:antibiotic biosynthetic process"/>
    <property type="evidence" value="ECO:0007669"/>
    <property type="project" value="UniProtKB-ARBA"/>
</dbReference>
<accession>A0A917NNY2</accession>
<reference evidence="4" key="1">
    <citation type="journal article" date="2014" name="Int. J. Syst. Evol. Microbiol.">
        <title>Complete genome sequence of Corynebacterium casei LMG S-19264T (=DSM 44701T), isolated from a smear-ripened cheese.</title>
        <authorList>
            <consortium name="US DOE Joint Genome Institute (JGI-PGF)"/>
            <person name="Walter F."/>
            <person name="Albersmeier A."/>
            <person name="Kalinowski J."/>
            <person name="Ruckert C."/>
        </authorList>
    </citation>
    <scope>NUCLEOTIDE SEQUENCE</scope>
    <source>
        <strain evidence="4">CGMCC 4.7272</strain>
    </source>
</reference>
<dbReference type="GO" id="GO:0031177">
    <property type="term" value="F:phosphopantetheine binding"/>
    <property type="evidence" value="ECO:0007669"/>
    <property type="project" value="InterPro"/>
</dbReference>
<gene>
    <name evidence="4" type="ORF">GCM10012282_08880</name>
</gene>
<name>A0A917NNY2_9ACTN</name>
<protein>
    <recommendedName>
        <fullName evidence="3">Carrier domain-containing protein</fullName>
    </recommendedName>
</protein>
<dbReference type="SMART" id="SM00823">
    <property type="entry name" value="PKS_PP"/>
    <property type="match status" value="1"/>
</dbReference>
<dbReference type="InterPro" id="IPR009081">
    <property type="entry name" value="PP-bd_ACP"/>
</dbReference>
<dbReference type="AlphaFoldDB" id="A0A917NNY2"/>
<evidence type="ECO:0000256" key="1">
    <source>
        <dbReference type="ARBA" id="ARBA00022450"/>
    </source>
</evidence>
<dbReference type="InterPro" id="IPR020806">
    <property type="entry name" value="PKS_PP-bd"/>
</dbReference>
<reference evidence="4" key="2">
    <citation type="submission" date="2020-09" db="EMBL/GenBank/DDBJ databases">
        <authorList>
            <person name="Sun Q."/>
            <person name="Zhou Y."/>
        </authorList>
    </citation>
    <scope>NUCLEOTIDE SEQUENCE</scope>
    <source>
        <strain evidence="4">CGMCC 4.7272</strain>
    </source>
</reference>
<dbReference type="Pfam" id="PF00550">
    <property type="entry name" value="PP-binding"/>
    <property type="match status" value="1"/>
</dbReference>
<keyword evidence="1" id="KW-0596">Phosphopantetheine</keyword>